<dbReference type="PANTHER" id="PTHR31312">
    <property type="entry name" value="TRANSCRIPTION ACTIVATOR GLK1"/>
    <property type="match status" value="1"/>
</dbReference>
<proteinExistence type="predicted"/>
<keyword evidence="3" id="KW-0238">DNA-binding</keyword>
<name>A0ABP0VX64_9BRYO</name>
<feature type="compositionally biased region" description="Low complexity" evidence="6">
    <location>
        <begin position="216"/>
        <end position="244"/>
    </location>
</feature>
<keyword evidence="5" id="KW-0539">Nucleus</keyword>
<feature type="region of interest" description="Disordered" evidence="6">
    <location>
        <begin position="197"/>
        <end position="288"/>
    </location>
</feature>
<comment type="subcellular location">
    <subcellularLocation>
        <location evidence="1">Nucleus</location>
    </subcellularLocation>
</comment>
<dbReference type="NCBIfam" id="TIGR01557">
    <property type="entry name" value="myb_SHAQKYF"/>
    <property type="match status" value="1"/>
</dbReference>
<dbReference type="PROSITE" id="PS51294">
    <property type="entry name" value="HTH_MYB"/>
    <property type="match status" value="1"/>
</dbReference>
<evidence type="ECO:0000256" key="1">
    <source>
        <dbReference type="ARBA" id="ARBA00004123"/>
    </source>
</evidence>
<dbReference type="InterPro" id="IPR044825">
    <property type="entry name" value="GLK1/2-like"/>
</dbReference>
<evidence type="ECO:0000313" key="8">
    <source>
        <dbReference type="EMBL" id="CAK9259099.1"/>
    </source>
</evidence>
<feature type="domain" description="HTH myb-type" evidence="7">
    <location>
        <begin position="283"/>
        <end position="342"/>
    </location>
</feature>
<feature type="compositionally biased region" description="Basic and acidic residues" evidence="6">
    <location>
        <begin position="245"/>
        <end position="258"/>
    </location>
</feature>
<dbReference type="InterPro" id="IPR017930">
    <property type="entry name" value="Myb_dom"/>
</dbReference>
<evidence type="ECO:0000256" key="2">
    <source>
        <dbReference type="ARBA" id="ARBA00023015"/>
    </source>
</evidence>
<evidence type="ECO:0000256" key="5">
    <source>
        <dbReference type="ARBA" id="ARBA00023242"/>
    </source>
</evidence>
<evidence type="ECO:0000313" key="9">
    <source>
        <dbReference type="Proteomes" id="UP001497444"/>
    </source>
</evidence>
<protein>
    <recommendedName>
        <fullName evidence="7">HTH myb-type domain-containing protein</fullName>
    </recommendedName>
</protein>
<dbReference type="PANTHER" id="PTHR31312:SF1">
    <property type="entry name" value="TRANSCRIPTION ACTIVATOR GLK1"/>
    <property type="match status" value="1"/>
</dbReference>
<keyword evidence="4" id="KW-0804">Transcription</keyword>
<sequence>MAGALEVLRHRRWKMDTEDQEAMKKKISFEEEQQQNAPSSLLSQSLFSVLKTAENCAEEEEVAAPQLLQLNTNPNAAAAEETASHLLLLHQQQHHTPHVQDVQIVECCLDVSRECLDFVQTEEDFECLNSLKKVEDEEGVGVLPGRGDGDGGVVVDGAEKLLSHCMEFCKSEISCLDSFDAQAGCVDGAAEVVAPSESLDSGVAGEEEQLQEDVAKSATTAAAAAGDAAASSGSEISGECSSGGDNKEERSSSSRKQEAGTAGSSKNAAAAAIGGAHGGGGSGKKKAKVDWTPELHRRFVHAVEQLGVEKAFPSRILELMGVQCLTRHNIASHLQKYRSHRRHLAAREAEAATSWINHHRRPYSSTHSAAAAAAASCWNRSSRRYLAPVHSSCCNSHSPPPIQPRPVQRPHTLLHAHNHQMQQQILLTAAPLKVWGYPTVDHSSVHLWQQPAPLNPPPSFWQAPDGSYWQHPASSYDAASQSAQAPAAACYPHPMRVPLATTPSNTAALADVLLQGFSSDQDSFFAADEALPDSMYLLCNSYESDDFMGTVSSSAGASCCSSTISGSESQYLSQEILDAAIAISEALANPWTPPPLGLKPPSMEGVIAELQRQGINTVPPSTC</sequence>
<feature type="compositionally biased region" description="Low complexity" evidence="6">
    <location>
        <begin position="259"/>
        <end position="274"/>
    </location>
</feature>
<reference evidence="8" key="1">
    <citation type="submission" date="2024-02" db="EMBL/GenBank/DDBJ databases">
        <authorList>
            <consortium name="ELIXIR-Norway"/>
            <consortium name="Elixir Norway"/>
        </authorList>
    </citation>
    <scope>NUCLEOTIDE SEQUENCE</scope>
</reference>
<evidence type="ECO:0000259" key="7">
    <source>
        <dbReference type="PROSITE" id="PS51294"/>
    </source>
</evidence>
<accession>A0ABP0VX64</accession>
<dbReference type="EMBL" id="OZ020107">
    <property type="protein sequence ID" value="CAK9259099.1"/>
    <property type="molecule type" value="Genomic_DNA"/>
</dbReference>
<dbReference type="Proteomes" id="UP001497444">
    <property type="component" value="Chromosome 12"/>
</dbReference>
<organism evidence="8 9">
    <name type="scientific">Sphagnum jensenii</name>
    <dbReference type="NCBI Taxonomy" id="128206"/>
    <lineage>
        <taxon>Eukaryota</taxon>
        <taxon>Viridiplantae</taxon>
        <taxon>Streptophyta</taxon>
        <taxon>Embryophyta</taxon>
        <taxon>Bryophyta</taxon>
        <taxon>Sphagnophytina</taxon>
        <taxon>Sphagnopsida</taxon>
        <taxon>Sphagnales</taxon>
        <taxon>Sphagnaceae</taxon>
        <taxon>Sphagnum</taxon>
    </lineage>
</organism>
<keyword evidence="2" id="KW-0805">Transcription regulation</keyword>
<dbReference type="SUPFAM" id="SSF46689">
    <property type="entry name" value="Homeodomain-like"/>
    <property type="match status" value="1"/>
</dbReference>
<dbReference type="InterPro" id="IPR006447">
    <property type="entry name" value="Myb_dom_plants"/>
</dbReference>
<dbReference type="InterPro" id="IPR001005">
    <property type="entry name" value="SANT/Myb"/>
</dbReference>
<evidence type="ECO:0000256" key="3">
    <source>
        <dbReference type="ARBA" id="ARBA00023125"/>
    </source>
</evidence>
<dbReference type="Pfam" id="PF00249">
    <property type="entry name" value="Myb_DNA-binding"/>
    <property type="match status" value="1"/>
</dbReference>
<gene>
    <name evidence="8" type="ORF">CSSPJE1EN1_LOCUS4577</name>
</gene>
<dbReference type="Gene3D" id="1.10.10.60">
    <property type="entry name" value="Homeodomain-like"/>
    <property type="match status" value="1"/>
</dbReference>
<dbReference type="InterPro" id="IPR009057">
    <property type="entry name" value="Homeodomain-like_sf"/>
</dbReference>
<keyword evidence="9" id="KW-1185">Reference proteome</keyword>
<evidence type="ECO:0000256" key="4">
    <source>
        <dbReference type="ARBA" id="ARBA00023163"/>
    </source>
</evidence>
<evidence type="ECO:0000256" key="6">
    <source>
        <dbReference type="SAM" id="MobiDB-lite"/>
    </source>
</evidence>